<dbReference type="EMBL" id="CP063196">
    <property type="protein sequence ID" value="UOE19155.1"/>
    <property type="molecule type" value="Genomic_DNA"/>
</dbReference>
<name>A0A399FY58_9ACTN</name>
<evidence type="ECO:0000256" key="1">
    <source>
        <dbReference type="ARBA" id="ARBA00004496"/>
    </source>
</evidence>
<dbReference type="AlphaFoldDB" id="A0A399FY58"/>
<evidence type="ECO:0000313" key="13">
    <source>
        <dbReference type="Proteomes" id="UP000265719"/>
    </source>
</evidence>
<gene>
    <name evidence="12" type="ORF">NI17_020745</name>
</gene>
<evidence type="ECO:0000256" key="7">
    <source>
        <dbReference type="ARBA" id="ARBA00022679"/>
    </source>
</evidence>
<dbReference type="PANTHER" id="PTHR11579:SF0">
    <property type="entry name" value="PROTEIN-L-ISOASPARTATE(D-ASPARTATE) O-METHYLTRANSFERASE"/>
    <property type="match status" value="1"/>
</dbReference>
<evidence type="ECO:0000256" key="3">
    <source>
        <dbReference type="ARBA" id="ARBA00011890"/>
    </source>
</evidence>
<sequence length="384" mass="43612">MISEHRRLIAQLVADGDLTPDWAEVFERVPRHMFIPDRFWDRGEHDWFQRDRNVDPGVWLQRVYSNGPIVVQIDDGRENPDVTRPRCTSAAIMPTVVAMMLDQLDVASDAQVLELGTGTGYTTALLAERVGAENVVTVELDSRLAYRAGTTLRRAGWDVAVAIRDGNLGWARRAPYDRVLSSYAVRRIPYTWLRQCVDGGVIVAPWGTPYANAFLLRFTVHDEVADGRFLAAAAFPWDRCRPPRFRAMDDLAEQRPQAVVSRTLLRPYQATPGSGSCLAVGIRVPRCQWVWEDGEEPGSGTVWLYDDAESWASVTVPDQSAEEFAVHEYGPRRLWREVEEAHAWWQRLGSPEQERFGMTVTPEEQVVWLDCPDTPVHRWGPSDR</sequence>
<comment type="subcellular location">
    <subcellularLocation>
        <location evidence="1">Cytoplasm</location>
    </subcellularLocation>
</comment>
<dbReference type="Gene3D" id="3.40.50.150">
    <property type="entry name" value="Vaccinia Virus protein VP39"/>
    <property type="match status" value="1"/>
</dbReference>
<evidence type="ECO:0000256" key="9">
    <source>
        <dbReference type="ARBA" id="ARBA00030757"/>
    </source>
</evidence>
<keyword evidence="6" id="KW-0489">Methyltransferase</keyword>
<dbReference type="GO" id="GO:0004719">
    <property type="term" value="F:protein-L-isoaspartate (D-aspartate) O-methyltransferase activity"/>
    <property type="evidence" value="ECO:0007669"/>
    <property type="project" value="UniProtKB-EC"/>
</dbReference>
<evidence type="ECO:0000256" key="8">
    <source>
        <dbReference type="ARBA" id="ARBA00022691"/>
    </source>
</evidence>
<dbReference type="InterPro" id="IPR000682">
    <property type="entry name" value="PCMT"/>
</dbReference>
<reference evidence="12" key="1">
    <citation type="submission" date="2020-10" db="EMBL/GenBank/DDBJ databases">
        <title>De novo genome project of the cellulose decomposer Thermobifida halotolerans type strain.</title>
        <authorList>
            <person name="Nagy I."/>
            <person name="Horvath B."/>
            <person name="Kukolya J."/>
            <person name="Nagy I."/>
            <person name="Orsini M."/>
        </authorList>
    </citation>
    <scope>NUCLEOTIDE SEQUENCE</scope>
    <source>
        <strain evidence="12">DSM 44931</strain>
    </source>
</reference>
<dbReference type="SUPFAM" id="SSF53335">
    <property type="entry name" value="S-adenosyl-L-methionine-dependent methyltransferases"/>
    <property type="match status" value="1"/>
</dbReference>
<dbReference type="GO" id="GO:0005737">
    <property type="term" value="C:cytoplasm"/>
    <property type="evidence" value="ECO:0007669"/>
    <property type="project" value="UniProtKB-SubCell"/>
</dbReference>
<dbReference type="Pfam" id="PF01135">
    <property type="entry name" value="PCMT"/>
    <property type="match status" value="1"/>
</dbReference>
<evidence type="ECO:0000256" key="5">
    <source>
        <dbReference type="ARBA" id="ARBA00022490"/>
    </source>
</evidence>
<keyword evidence="13" id="KW-1185">Reference proteome</keyword>
<evidence type="ECO:0000256" key="10">
    <source>
        <dbReference type="ARBA" id="ARBA00031323"/>
    </source>
</evidence>
<dbReference type="RefSeq" id="WP_068692734.1">
    <property type="nucleotide sequence ID" value="NZ_CP063196.1"/>
</dbReference>
<evidence type="ECO:0000256" key="11">
    <source>
        <dbReference type="ARBA" id="ARBA00031350"/>
    </source>
</evidence>
<evidence type="ECO:0000256" key="6">
    <source>
        <dbReference type="ARBA" id="ARBA00022603"/>
    </source>
</evidence>
<keyword evidence="8" id="KW-0949">S-adenosyl-L-methionine</keyword>
<dbReference type="EC" id="2.1.1.77" evidence="3"/>
<dbReference type="InterPro" id="IPR029063">
    <property type="entry name" value="SAM-dependent_MTases_sf"/>
</dbReference>
<accession>A0A399FY58</accession>
<evidence type="ECO:0000313" key="12">
    <source>
        <dbReference type="EMBL" id="UOE19155.1"/>
    </source>
</evidence>
<proteinExistence type="inferred from homology"/>
<organism evidence="12 13">
    <name type="scientific">Thermobifida halotolerans</name>
    <dbReference type="NCBI Taxonomy" id="483545"/>
    <lineage>
        <taxon>Bacteria</taxon>
        <taxon>Bacillati</taxon>
        <taxon>Actinomycetota</taxon>
        <taxon>Actinomycetes</taxon>
        <taxon>Streptosporangiales</taxon>
        <taxon>Nocardiopsidaceae</taxon>
        <taxon>Thermobifida</taxon>
    </lineage>
</organism>
<keyword evidence="7" id="KW-0808">Transferase</keyword>
<protein>
    <recommendedName>
        <fullName evidence="4">Protein-L-isoaspartate O-methyltransferase</fullName>
        <ecNumber evidence="3">2.1.1.77</ecNumber>
    </recommendedName>
    <alternativeName>
        <fullName evidence="11">L-isoaspartyl protein carboxyl methyltransferase</fullName>
    </alternativeName>
    <alternativeName>
        <fullName evidence="9">Protein L-isoaspartyl methyltransferase</fullName>
    </alternativeName>
    <alternativeName>
        <fullName evidence="10">Protein-beta-aspartate methyltransferase</fullName>
    </alternativeName>
</protein>
<evidence type="ECO:0000256" key="4">
    <source>
        <dbReference type="ARBA" id="ARBA00013346"/>
    </source>
</evidence>
<dbReference type="GO" id="GO:0032259">
    <property type="term" value="P:methylation"/>
    <property type="evidence" value="ECO:0007669"/>
    <property type="project" value="UniProtKB-KW"/>
</dbReference>
<keyword evidence="5" id="KW-0963">Cytoplasm</keyword>
<dbReference type="CDD" id="cd02440">
    <property type="entry name" value="AdoMet_MTases"/>
    <property type="match status" value="1"/>
</dbReference>
<dbReference type="KEGG" id="thao:NI17_020745"/>
<dbReference type="Proteomes" id="UP000265719">
    <property type="component" value="Chromosome"/>
</dbReference>
<comment type="similarity">
    <text evidence="2">Belongs to the methyltransferase superfamily. L-isoaspartyl/D-aspartyl protein methyltransferase family.</text>
</comment>
<evidence type="ECO:0000256" key="2">
    <source>
        <dbReference type="ARBA" id="ARBA00005369"/>
    </source>
</evidence>
<dbReference type="PANTHER" id="PTHR11579">
    <property type="entry name" value="PROTEIN-L-ISOASPARTATE O-METHYLTRANSFERASE"/>
    <property type="match status" value="1"/>
</dbReference>